<accession>A0A540MK81</accession>
<evidence type="ECO:0000313" key="1">
    <source>
        <dbReference type="EMBL" id="TQD99184.1"/>
    </source>
</evidence>
<protein>
    <submittedName>
        <fullName evidence="1">Uncharacterized protein</fullName>
    </submittedName>
</protein>
<proteinExistence type="predicted"/>
<name>A0A540MK81_MALBA</name>
<dbReference type="EMBL" id="VIEB01000240">
    <property type="protein sequence ID" value="TQD99184.1"/>
    <property type="molecule type" value="Genomic_DNA"/>
</dbReference>
<dbReference type="Proteomes" id="UP000315295">
    <property type="component" value="Unassembled WGS sequence"/>
</dbReference>
<sequence>MKLLVESIADFGWNMVDKLAYMMSILESVSEAYTALVEEGRIPVLVEIMEVGSHLQKEISVAILLQNYENSGVHRNMVASKGAFPSFNICLSPAPIVPSKRC</sequence>
<evidence type="ECO:0000313" key="2">
    <source>
        <dbReference type="Proteomes" id="UP000315295"/>
    </source>
</evidence>
<dbReference type="AlphaFoldDB" id="A0A540MK81"/>
<reference evidence="1 2" key="1">
    <citation type="journal article" date="2019" name="G3 (Bethesda)">
        <title>Sequencing of a Wild Apple (Malus baccata) Genome Unravels the Differences Between Cultivated and Wild Apple Species Regarding Disease Resistance and Cold Tolerance.</title>
        <authorList>
            <person name="Chen X."/>
        </authorList>
    </citation>
    <scope>NUCLEOTIDE SEQUENCE [LARGE SCALE GENOMIC DNA]</scope>
    <source>
        <strain evidence="2">cv. Shandingzi</strain>
        <tissue evidence="1">Leaves</tissue>
    </source>
</reference>
<keyword evidence="2" id="KW-1185">Reference proteome</keyword>
<comment type="caution">
    <text evidence="1">The sequence shown here is derived from an EMBL/GenBank/DDBJ whole genome shotgun (WGS) entry which is preliminary data.</text>
</comment>
<organism evidence="1 2">
    <name type="scientific">Malus baccata</name>
    <name type="common">Siberian crab apple</name>
    <name type="synonym">Pyrus baccata</name>
    <dbReference type="NCBI Taxonomy" id="106549"/>
    <lineage>
        <taxon>Eukaryota</taxon>
        <taxon>Viridiplantae</taxon>
        <taxon>Streptophyta</taxon>
        <taxon>Embryophyta</taxon>
        <taxon>Tracheophyta</taxon>
        <taxon>Spermatophyta</taxon>
        <taxon>Magnoliopsida</taxon>
        <taxon>eudicotyledons</taxon>
        <taxon>Gunneridae</taxon>
        <taxon>Pentapetalae</taxon>
        <taxon>rosids</taxon>
        <taxon>fabids</taxon>
        <taxon>Rosales</taxon>
        <taxon>Rosaceae</taxon>
        <taxon>Amygdaloideae</taxon>
        <taxon>Maleae</taxon>
        <taxon>Malus</taxon>
    </lineage>
</organism>
<dbReference type="STRING" id="106549.A0A540MK81"/>
<gene>
    <name evidence="1" type="ORF">C1H46_015194</name>
</gene>